<accession>A0AAV2GV40</accession>
<dbReference type="PANTHER" id="PTHR33116:SF70">
    <property type="entry name" value="NON-LTR RETROELEMENT REVERSE TRANSCRIPTASE-LIKE PROTEIN"/>
    <property type="match status" value="1"/>
</dbReference>
<dbReference type="PANTHER" id="PTHR33116">
    <property type="entry name" value="REVERSE TRANSCRIPTASE ZINC-BINDING DOMAIN-CONTAINING PROTEIN-RELATED-RELATED"/>
    <property type="match status" value="1"/>
</dbReference>
<dbReference type="AlphaFoldDB" id="A0AAV2GV40"/>
<reference evidence="1 2" key="1">
    <citation type="submission" date="2024-04" db="EMBL/GenBank/DDBJ databases">
        <authorList>
            <person name="Fracassetti M."/>
        </authorList>
    </citation>
    <scope>NUCLEOTIDE SEQUENCE [LARGE SCALE GENOMIC DNA]</scope>
</reference>
<dbReference type="EMBL" id="OZ034822">
    <property type="protein sequence ID" value="CAL1414636.1"/>
    <property type="molecule type" value="Genomic_DNA"/>
</dbReference>
<name>A0AAV2GV40_9ROSI</name>
<gene>
    <name evidence="1" type="ORF">LTRI10_LOCUS53781</name>
</gene>
<dbReference type="Proteomes" id="UP001497516">
    <property type="component" value="Chromosome 9"/>
</dbReference>
<sequence>MARPSLIKQCLGDFCSSFGQRVNYHKFILYVSPNINRGRASHMSQQAGIPLKMALGKYLGIPAIHGRVTRERYQPLLLRIQKKLAPWKANRLSFVARLTVVNSVSASIPVYNMNTEIILSGVCHSIDKLNKDFVAEEENKNKMHHVALDKMALQKKHGGVSIRPTRHANLAMLAKGG</sequence>
<protein>
    <submittedName>
        <fullName evidence="1">Uncharacterized protein</fullName>
    </submittedName>
</protein>
<evidence type="ECO:0000313" key="1">
    <source>
        <dbReference type="EMBL" id="CAL1414636.1"/>
    </source>
</evidence>
<keyword evidence="2" id="KW-1185">Reference proteome</keyword>
<organism evidence="1 2">
    <name type="scientific">Linum trigynum</name>
    <dbReference type="NCBI Taxonomy" id="586398"/>
    <lineage>
        <taxon>Eukaryota</taxon>
        <taxon>Viridiplantae</taxon>
        <taxon>Streptophyta</taxon>
        <taxon>Embryophyta</taxon>
        <taxon>Tracheophyta</taxon>
        <taxon>Spermatophyta</taxon>
        <taxon>Magnoliopsida</taxon>
        <taxon>eudicotyledons</taxon>
        <taxon>Gunneridae</taxon>
        <taxon>Pentapetalae</taxon>
        <taxon>rosids</taxon>
        <taxon>fabids</taxon>
        <taxon>Malpighiales</taxon>
        <taxon>Linaceae</taxon>
        <taxon>Linum</taxon>
    </lineage>
</organism>
<evidence type="ECO:0000313" key="2">
    <source>
        <dbReference type="Proteomes" id="UP001497516"/>
    </source>
</evidence>
<proteinExistence type="predicted"/>